<keyword evidence="1" id="KW-0472">Membrane</keyword>
<dbReference type="AlphaFoldDB" id="A0A2R3Z6V6"/>
<accession>A0A2R3Z6V6</accession>
<dbReference type="RefSeq" id="WP_107012801.1">
    <property type="nucleotide sequence ID" value="NZ_CP028136.1"/>
</dbReference>
<name>A0A2R3Z6V6_9FLAO</name>
<keyword evidence="1" id="KW-0812">Transmembrane</keyword>
<sequence length="358" mass="42425">MIEKGQLPTPVIANSGYFNKIRYFRVQLENVKLTSSPPYSRTCVNQNRCALYKFEQIRMIIPEIIAQAAEKTANSEWYFNLGNTILGAGIGSGVTVWALYRTFKHDKKKEEEKRIQFQQEKIKYLQSLLRIILQNLKIQIENYKTFALAIESDLFNLPLLSEVTLNELKRIVHQIDQEDYYHSYLGEFGHSKEIVDEFRNIISLLNYYDGNIQNYKTSLEKSFSFDYDRKIELKTIVENAMDRTAGHLIESELQNEKEFLEFMNNLMIEFHNKATSSSDLKFYFENYVEKMKKGLIHFMRDIPQAHLLMIEMKKATYIYNDIQLQNKNVSNDFMGLYSEMMDYYPKLEKNTERIMQYN</sequence>
<dbReference type="KEGG" id="grs:C7S20_12610"/>
<evidence type="ECO:0000313" key="3">
    <source>
        <dbReference type="Proteomes" id="UP000241507"/>
    </source>
</evidence>
<gene>
    <name evidence="2" type="ORF">C7S20_12610</name>
</gene>
<dbReference type="Proteomes" id="UP000241507">
    <property type="component" value="Chromosome"/>
</dbReference>
<reference evidence="3" key="1">
    <citation type="submission" date="2018-03" db="EMBL/GenBank/DDBJ databases">
        <title>Gramella fulva sp. nov., isolated from a dry surface of tidal flat.</title>
        <authorList>
            <person name="Hwang S.H."/>
            <person name="Hwang W.M."/>
            <person name="Kang K."/>
            <person name="Ahn T.-Y."/>
        </authorList>
    </citation>
    <scope>NUCLEOTIDE SEQUENCE [LARGE SCALE GENOMIC DNA]</scope>
    <source>
        <strain evidence="3">SH35</strain>
    </source>
</reference>
<keyword evidence="1" id="KW-1133">Transmembrane helix</keyword>
<evidence type="ECO:0000313" key="2">
    <source>
        <dbReference type="EMBL" id="AVR46027.1"/>
    </source>
</evidence>
<feature type="transmembrane region" description="Helical" evidence="1">
    <location>
        <begin position="77"/>
        <end position="100"/>
    </location>
</feature>
<proteinExistence type="predicted"/>
<evidence type="ECO:0000256" key="1">
    <source>
        <dbReference type="SAM" id="Phobius"/>
    </source>
</evidence>
<keyword evidence="3" id="KW-1185">Reference proteome</keyword>
<organism evidence="2 3">
    <name type="scientific">Christiangramia fulva</name>
    <dbReference type="NCBI Taxonomy" id="2126553"/>
    <lineage>
        <taxon>Bacteria</taxon>
        <taxon>Pseudomonadati</taxon>
        <taxon>Bacteroidota</taxon>
        <taxon>Flavobacteriia</taxon>
        <taxon>Flavobacteriales</taxon>
        <taxon>Flavobacteriaceae</taxon>
        <taxon>Christiangramia</taxon>
    </lineage>
</organism>
<dbReference type="EMBL" id="CP028136">
    <property type="protein sequence ID" value="AVR46027.1"/>
    <property type="molecule type" value="Genomic_DNA"/>
</dbReference>
<protein>
    <submittedName>
        <fullName evidence="2">Uncharacterized protein</fullName>
    </submittedName>
</protein>